<evidence type="ECO:0000259" key="1">
    <source>
        <dbReference type="Pfam" id="PF00078"/>
    </source>
</evidence>
<feature type="domain" description="Reverse transcriptase" evidence="1">
    <location>
        <begin position="22"/>
        <end position="135"/>
    </location>
</feature>
<accession>A0A085LY21</accession>
<dbReference type="EMBL" id="KL363263">
    <property type="protein sequence ID" value="KFD49867.1"/>
    <property type="molecule type" value="Genomic_DNA"/>
</dbReference>
<dbReference type="CDD" id="cd01647">
    <property type="entry name" value="RT_LTR"/>
    <property type="match status" value="1"/>
</dbReference>
<dbReference type="InterPro" id="IPR053134">
    <property type="entry name" value="RNA-dir_DNA_polymerase"/>
</dbReference>
<dbReference type="SUPFAM" id="SSF56672">
    <property type="entry name" value="DNA/RNA polymerases"/>
    <property type="match status" value="1"/>
</dbReference>
<reference evidence="2 3" key="1">
    <citation type="journal article" date="2014" name="Nat. Genet.">
        <title>Genome and transcriptome of the porcine whipworm Trichuris suis.</title>
        <authorList>
            <person name="Jex A.R."/>
            <person name="Nejsum P."/>
            <person name="Schwarz E.M."/>
            <person name="Hu L."/>
            <person name="Young N.D."/>
            <person name="Hall R.S."/>
            <person name="Korhonen P.K."/>
            <person name="Liao S."/>
            <person name="Thamsborg S."/>
            <person name="Xia J."/>
            <person name="Xu P."/>
            <person name="Wang S."/>
            <person name="Scheerlinck J.P."/>
            <person name="Hofmann A."/>
            <person name="Sternberg P.W."/>
            <person name="Wang J."/>
            <person name="Gasser R.B."/>
        </authorList>
    </citation>
    <scope>NUCLEOTIDE SEQUENCE [LARGE SCALE GENOMIC DNA]</scope>
    <source>
        <strain evidence="2">DCEP-RM93M</strain>
    </source>
</reference>
<evidence type="ECO:0000313" key="2">
    <source>
        <dbReference type="EMBL" id="KFD49867.1"/>
    </source>
</evidence>
<keyword evidence="3" id="KW-1185">Reference proteome</keyword>
<evidence type="ECO:0000313" key="3">
    <source>
        <dbReference type="Proteomes" id="UP000030764"/>
    </source>
</evidence>
<dbReference type="Gene3D" id="3.10.10.10">
    <property type="entry name" value="HIV Type 1 Reverse Transcriptase, subunit A, domain 1"/>
    <property type="match status" value="1"/>
</dbReference>
<dbReference type="Proteomes" id="UP000030764">
    <property type="component" value="Unassembled WGS sequence"/>
</dbReference>
<gene>
    <name evidence="2" type="ORF">M513_09334</name>
</gene>
<protein>
    <recommendedName>
        <fullName evidence="1">Reverse transcriptase domain-containing protein</fullName>
    </recommendedName>
</protein>
<proteinExistence type="predicted"/>
<dbReference type="AlphaFoldDB" id="A0A085LY21"/>
<dbReference type="Pfam" id="PF00078">
    <property type="entry name" value="RVT_1"/>
    <property type="match status" value="1"/>
</dbReference>
<dbReference type="InterPro" id="IPR000477">
    <property type="entry name" value="RT_dom"/>
</dbReference>
<dbReference type="PANTHER" id="PTHR24559:SF444">
    <property type="entry name" value="REVERSE TRANSCRIPTASE DOMAIN-CONTAINING PROTEIN"/>
    <property type="match status" value="1"/>
</dbReference>
<dbReference type="InterPro" id="IPR043128">
    <property type="entry name" value="Rev_trsase/Diguanyl_cyclase"/>
</dbReference>
<sequence length="137" mass="15572">MLNQGIIEPSNSPWMAPAVYRRKRSGEVRICVDYRELNKRTRKDAYPLPLPDDVFDRISGAKVFSILDMQSGFWQVPVSPQDVQKTAFSPGPGIGLFQFKRMPFGLTGATSTFQRMMDIILSDYDFAAVYLDDIVTR</sequence>
<dbReference type="Gene3D" id="3.30.70.270">
    <property type="match status" value="1"/>
</dbReference>
<dbReference type="InterPro" id="IPR043502">
    <property type="entry name" value="DNA/RNA_pol_sf"/>
</dbReference>
<dbReference type="PANTHER" id="PTHR24559">
    <property type="entry name" value="TRANSPOSON TY3-I GAG-POL POLYPROTEIN"/>
    <property type="match status" value="1"/>
</dbReference>
<name>A0A085LY21_9BILA</name>
<organism evidence="2 3">
    <name type="scientific">Trichuris suis</name>
    <name type="common">pig whipworm</name>
    <dbReference type="NCBI Taxonomy" id="68888"/>
    <lineage>
        <taxon>Eukaryota</taxon>
        <taxon>Metazoa</taxon>
        <taxon>Ecdysozoa</taxon>
        <taxon>Nematoda</taxon>
        <taxon>Enoplea</taxon>
        <taxon>Dorylaimia</taxon>
        <taxon>Trichinellida</taxon>
        <taxon>Trichuridae</taxon>
        <taxon>Trichuris</taxon>
    </lineage>
</organism>